<protein>
    <recommendedName>
        <fullName evidence="7 12">Coproporphyrinogen III oxidase</fullName>
        <ecNumber evidence="6 12">1.3.3.15</ecNumber>
    </recommendedName>
</protein>
<evidence type="ECO:0000256" key="10">
    <source>
        <dbReference type="ARBA" id="ARBA00023002"/>
    </source>
</evidence>
<comment type="subcellular location">
    <subcellularLocation>
        <location evidence="12">Cytoplasm</location>
    </subcellularLocation>
</comment>
<gene>
    <name evidence="14" type="primary">hemG_2</name>
    <name evidence="14" type="ORF">GCM10010357_52940</name>
</gene>
<dbReference type="PANTHER" id="PTHR42923:SF3">
    <property type="entry name" value="PROTOPORPHYRINOGEN OXIDASE"/>
    <property type="match status" value="1"/>
</dbReference>
<evidence type="ECO:0000256" key="3">
    <source>
        <dbReference type="ARBA" id="ARBA00002185"/>
    </source>
</evidence>
<dbReference type="Proteomes" id="UP001500879">
    <property type="component" value="Unassembled WGS sequence"/>
</dbReference>
<accession>A0ABN0YZR8</accession>
<evidence type="ECO:0000256" key="2">
    <source>
        <dbReference type="ARBA" id="ARBA00001974"/>
    </source>
</evidence>
<evidence type="ECO:0000256" key="6">
    <source>
        <dbReference type="ARBA" id="ARBA00012402"/>
    </source>
</evidence>
<evidence type="ECO:0000313" key="14">
    <source>
        <dbReference type="EMBL" id="GAA0424811.1"/>
    </source>
</evidence>
<feature type="domain" description="Amine oxidase" evidence="13">
    <location>
        <begin position="108"/>
        <end position="549"/>
    </location>
</feature>
<evidence type="ECO:0000256" key="7">
    <source>
        <dbReference type="ARBA" id="ARBA00019046"/>
    </source>
</evidence>
<comment type="caution">
    <text evidence="14">The sequence shown here is derived from an EMBL/GenBank/DDBJ whole genome shotgun (WGS) entry which is preliminary data.</text>
</comment>
<dbReference type="SUPFAM" id="SSF51905">
    <property type="entry name" value="FAD/NAD(P)-binding domain"/>
    <property type="match status" value="1"/>
</dbReference>
<evidence type="ECO:0000256" key="12">
    <source>
        <dbReference type="RuleBase" id="RU364052"/>
    </source>
</evidence>
<dbReference type="EMBL" id="BAAABX010000056">
    <property type="protein sequence ID" value="GAA0424811.1"/>
    <property type="molecule type" value="Genomic_DNA"/>
</dbReference>
<dbReference type="InterPro" id="IPR050464">
    <property type="entry name" value="Zeta_carotene_desat/Oxidored"/>
</dbReference>
<dbReference type="SUPFAM" id="SSF54373">
    <property type="entry name" value="FAD-linked reductases, C-terminal domain"/>
    <property type="match status" value="1"/>
</dbReference>
<dbReference type="InterPro" id="IPR036188">
    <property type="entry name" value="FAD/NAD-bd_sf"/>
</dbReference>
<dbReference type="Gene3D" id="1.10.3110.10">
    <property type="entry name" value="protoporphyrinogen ix oxidase, domain 3"/>
    <property type="match status" value="1"/>
</dbReference>
<evidence type="ECO:0000256" key="5">
    <source>
        <dbReference type="ARBA" id="ARBA00008310"/>
    </source>
</evidence>
<reference evidence="14 15" key="1">
    <citation type="journal article" date="2019" name="Int. J. Syst. Evol. Microbiol.">
        <title>The Global Catalogue of Microorganisms (GCM) 10K type strain sequencing project: providing services to taxonomists for standard genome sequencing and annotation.</title>
        <authorList>
            <consortium name="The Broad Institute Genomics Platform"/>
            <consortium name="The Broad Institute Genome Sequencing Center for Infectious Disease"/>
            <person name="Wu L."/>
            <person name="Ma J."/>
        </authorList>
    </citation>
    <scope>NUCLEOTIDE SEQUENCE [LARGE SCALE GENOMIC DNA]</scope>
    <source>
        <strain evidence="14 15">JCM 4788</strain>
    </source>
</reference>
<evidence type="ECO:0000256" key="8">
    <source>
        <dbReference type="ARBA" id="ARBA00022630"/>
    </source>
</evidence>
<dbReference type="Gene3D" id="3.50.50.60">
    <property type="entry name" value="FAD/NAD(P)-binding domain"/>
    <property type="match status" value="1"/>
</dbReference>
<evidence type="ECO:0000256" key="4">
    <source>
        <dbReference type="ARBA" id="ARBA00004744"/>
    </source>
</evidence>
<keyword evidence="11 12" id="KW-0350">Heme biosynthesis</keyword>
<comment type="cofactor">
    <cofactor evidence="2 12">
        <name>FAD</name>
        <dbReference type="ChEBI" id="CHEBI:57692"/>
    </cofactor>
</comment>
<evidence type="ECO:0000256" key="1">
    <source>
        <dbReference type="ARBA" id="ARBA00001755"/>
    </source>
</evidence>
<evidence type="ECO:0000256" key="9">
    <source>
        <dbReference type="ARBA" id="ARBA00022827"/>
    </source>
</evidence>
<evidence type="ECO:0000256" key="11">
    <source>
        <dbReference type="ARBA" id="ARBA00023133"/>
    </source>
</evidence>
<keyword evidence="9 12" id="KW-0274">FAD</keyword>
<comment type="similarity">
    <text evidence="5 12">Belongs to the protoporphyrinogen/coproporphyrinogen oxidase family. Coproporphyrinogen III oxidase subfamily.</text>
</comment>
<keyword evidence="15" id="KW-1185">Reference proteome</keyword>
<keyword evidence="10 12" id="KW-0560">Oxidoreductase</keyword>
<sequence length="555" mass="57103">MRTATGWAMARHKGITFAMLAEPGHGRTPAAELALFLVVPAAAAAHGVAYSRGRTGTARALAIASLVGSPGCRPPDAPCGGGSPRRCHPTPTGQEALVQSVIIIGGGISGLTAAWHLRSRAEVTVVESGPQPGGILRSGTVAGVPVDDGAEAMLALRPEAVDLAEAAGLGGDLVTPARAPVTMWTRGTLRAMPTGHVMGIPTDLAALRDTGLLSPDGLARLAREEELPAAPLEGDISVGAYLADRLGREVVDRLVEPLLGGIYAGRADRISLRAALPGVADIAARGGSLLDALRSGARGRTGAPPAVMKGLRGGLARLPRTLADSCGARVLTRTRARELHRTPTGWRVVLSGPAPHALEADAVVLAAPAYAIAPLLRPHAPVAARELNAIEHASMALVTLAFERAQLPGVPRGNGFLVPPVEGKAVKAATFLTNKWHWLAEAAPGTFILRASVGRLGEESLLGREDGELAAVCLGELSDILGPLGRPVDFHVARWARGLPQYSVGHLDAVRTVRDAVAALPGLEVCGAAYEGVGVAACVAGARDAALRIVERGER</sequence>
<dbReference type="InterPro" id="IPR002937">
    <property type="entry name" value="Amino_oxidase"/>
</dbReference>
<dbReference type="EC" id="1.3.3.15" evidence="6 12"/>
<proteinExistence type="inferred from homology"/>
<dbReference type="PANTHER" id="PTHR42923">
    <property type="entry name" value="PROTOPORPHYRINOGEN OXIDASE"/>
    <property type="match status" value="1"/>
</dbReference>
<evidence type="ECO:0000313" key="15">
    <source>
        <dbReference type="Proteomes" id="UP001500879"/>
    </source>
</evidence>
<dbReference type="InterPro" id="IPR004572">
    <property type="entry name" value="Protoporphyrinogen_oxidase"/>
</dbReference>
<organism evidence="14 15">
    <name type="scientific">Streptomyces luteireticuli</name>
    <dbReference type="NCBI Taxonomy" id="173858"/>
    <lineage>
        <taxon>Bacteria</taxon>
        <taxon>Bacillati</taxon>
        <taxon>Actinomycetota</taxon>
        <taxon>Actinomycetes</taxon>
        <taxon>Kitasatosporales</taxon>
        <taxon>Streptomycetaceae</taxon>
        <taxon>Streptomyces</taxon>
    </lineage>
</organism>
<dbReference type="Pfam" id="PF01593">
    <property type="entry name" value="Amino_oxidase"/>
    <property type="match status" value="1"/>
</dbReference>
<name>A0ABN0YZR8_9ACTN</name>
<comment type="pathway">
    <text evidence="4 12">Porphyrin-containing compound metabolism; protoheme biosynthesis.</text>
</comment>
<keyword evidence="12" id="KW-0963">Cytoplasm</keyword>
<comment type="function">
    <text evidence="3 12">Involved in coproporphyrin-dependent heme b biosynthesis. Catalyzes the oxidation of coproporphyrinogen III to coproporphyrin III.</text>
</comment>
<dbReference type="RefSeq" id="WP_344029260.1">
    <property type="nucleotide sequence ID" value="NZ_BAAABX010000056.1"/>
</dbReference>
<evidence type="ECO:0000259" key="13">
    <source>
        <dbReference type="Pfam" id="PF01593"/>
    </source>
</evidence>
<dbReference type="NCBIfam" id="TIGR00562">
    <property type="entry name" value="proto_IX_ox"/>
    <property type="match status" value="1"/>
</dbReference>
<comment type="catalytic activity">
    <reaction evidence="1">
        <text>coproporphyrinogen III + 3 O2 = coproporphyrin III + 3 H2O2</text>
        <dbReference type="Rhea" id="RHEA:43436"/>
        <dbReference type="ChEBI" id="CHEBI:15379"/>
        <dbReference type="ChEBI" id="CHEBI:16240"/>
        <dbReference type="ChEBI" id="CHEBI:57309"/>
        <dbReference type="ChEBI" id="CHEBI:131725"/>
        <dbReference type="EC" id="1.3.3.15"/>
    </reaction>
    <physiologicalReaction direction="left-to-right" evidence="1">
        <dbReference type="Rhea" id="RHEA:43437"/>
    </physiologicalReaction>
</comment>
<dbReference type="Gene3D" id="3.90.660.20">
    <property type="entry name" value="Protoporphyrinogen oxidase, mitochondrial, domain 2"/>
    <property type="match status" value="1"/>
</dbReference>
<keyword evidence="8 12" id="KW-0285">Flavoprotein</keyword>